<reference evidence="2" key="1">
    <citation type="journal article" date="2020" name="mSystems">
        <title>Genome- and Community-Level Interaction Insights into Carbon Utilization and Element Cycling Functions of Hydrothermarchaeota in Hydrothermal Sediment.</title>
        <authorList>
            <person name="Zhou Z."/>
            <person name="Liu Y."/>
            <person name="Xu W."/>
            <person name="Pan J."/>
            <person name="Luo Z.H."/>
            <person name="Li M."/>
        </authorList>
    </citation>
    <scope>NUCLEOTIDE SEQUENCE [LARGE SCALE GENOMIC DNA]</scope>
    <source>
        <strain evidence="2">SpSt-1257</strain>
    </source>
</reference>
<evidence type="ECO:0000256" key="1">
    <source>
        <dbReference type="SAM" id="Phobius"/>
    </source>
</evidence>
<protein>
    <submittedName>
        <fullName evidence="2">Uncharacterized protein</fullName>
    </submittedName>
</protein>
<feature type="transmembrane region" description="Helical" evidence="1">
    <location>
        <begin position="15"/>
        <end position="33"/>
    </location>
</feature>
<gene>
    <name evidence="2" type="ORF">ENO34_00330</name>
</gene>
<sequence length="73" mass="7952">MNILSVAGRVFCSNPFSFALGVGLGVVGLYLINKVEEQRKIERMQLEIEAAVKALEMKKLPAVVESTEKTAEG</sequence>
<proteinExistence type="predicted"/>
<dbReference type="AlphaFoldDB" id="A0A831YCL9"/>
<evidence type="ECO:0000313" key="2">
    <source>
        <dbReference type="EMBL" id="HEV08828.1"/>
    </source>
</evidence>
<organism evidence="2">
    <name type="scientific">Sulfurihydrogenibium azorense</name>
    <dbReference type="NCBI Taxonomy" id="309806"/>
    <lineage>
        <taxon>Bacteria</taxon>
        <taxon>Pseudomonadati</taxon>
        <taxon>Aquificota</taxon>
        <taxon>Aquificia</taxon>
        <taxon>Aquificales</taxon>
        <taxon>Hydrogenothermaceae</taxon>
        <taxon>Sulfurihydrogenibium</taxon>
    </lineage>
</organism>
<keyword evidence="1" id="KW-0472">Membrane</keyword>
<comment type="caution">
    <text evidence="2">The sequence shown here is derived from an EMBL/GenBank/DDBJ whole genome shotgun (WGS) entry which is preliminary data.</text>
</comment>
<name>A0A831YCL9_9AQUI</name>
<dbReference type="EMBL" id="DSFC01000015">
    <property type="protein sequence ID" value="HEV08828.1"/>
    <property type="molecule type" value="Genomic_DNA"/>
</dbReference>
<keyword evidence="1" id="KW-0812">Transmembrane</keyword>
<accession>A0A831YCL9</accession>
<dbReference type="Proteomes" id="UP000885621">
    <property type="component" value="Unassembled WGS sequence"/>
</dbReference>
<keyword evidence="1" id="KW-1133">Transmembrane helix</keyword>